<comment type="caution">
    <text evidence="6">The sequence shown here is derived from an EMBL/GenBank/DDBJ whole genome shotgun (WGS) entry which is preliminary data.</text>
</comment>
<keyword evidence="2" id="KW-0479">Metal-binding</keyword>
<keyword evidence="7" id="KW-1185">Reference proteome</keyword>
<dbReference type="PROSITE" id="PS51462">
    <property type="entry name" value="NUDIX"/>
    <property type="match status" value="1"/>
</dbReference>
<dbReference type="EMBL" id="JAHLPM010000005">
    <property type="protein sequence ID" value="MBU5437833.1"/>
    <property type="molecule type" value="Genomic_DNA"/>
</dbReference>
<dbReference type="InterPro" id="IPR049734">
    <property type="entry name" value="NudC-like_C"/>
</dbReference>
<dbReference type="GO" id="GO:0016787">
    <property type="term" value="F:hydrolase activity"/>
    <property type="evidence" value="ECO:0007669"/>
    <property type="project" value="UniProtKB-KW"/>
</dbReference>
<dbReference type="EC" id="3.6.1.22" evidence="6"/>
<gene>
    <name evidence="6" type="primary">nudC</name>
    <name evidence="6" type="ORF">KQI42_07425</name>
</gene>
<dbReference type="InterPro" id="IPR015375">
    <property type="entry name" value="NADH_PPase-like_N"/>
</dbReference>
<organism evidence="6 7">
    <name type="scientific">Tissierella simiarum</name>
    <dbReference type="NCBI Taxonomy" id="2841534"/>
    <lineage>
        <taxon>Bacteria</taxon>
        <taxon>Bacillati</taxon>
        <taxon>Bacillota</taxon>
        <taxon>Tissierellia</taxon>
        <taxon>Tissierellales</taxon>
        <taxon>Tissierellaceae</taxon>
        <taxon>Tissierella</taxon>
    </lineage>
</organism>
<name>A0ABS6E4J7_9FIRM</name>
<dbReference type="PANTHER" id="PTHR11383">
    <property type="entry name" value="NUCLEOSIDE DIPHOSPHATE-LINKED MOIETY X MOTIF 13"/>
    <property type="match status" value="1"/>
</dbReference>
<reference evidence="6 7" key="1">
    <citation type="submission" date="2021-06" db="EMBL/GenBank/DDBJ databases">
        <authorList>
            <person name="Sun Q."/>
            <person name="Li D."/>
        </authorList>
    </citation>
    <scope>NUCLEOTIDE SEQUENCE [LARGE SCALE GENOMIC DNA]</scope>
    <source>
        <strain evidence="6 7">MSJ-40</strain>
    </source>
</reference>
<dbReference type="PROSITE" id="PS00893">
    <property type="entry name" value="NUDIX_BOX"/>
    <property type="match status" value="1"/>
</dbReference>
<evidence type="ECO:0000313" key="7">
    <source>
        <dbReference type="Proteomes" id="UP000749471"/>
    </source>
</evidence>
<dbReference type="Pfam" id="PF00293">
    <property type="entry name" value="NUDIX"/>
    <property type="match status" value="1"/>
</dbReference>
<dbReference type="InterPro" id="IPR000086">
    <property type="entry name" value="NUDIX_hydrolase_dom"/>
</dbReference>
<keyword evidence="3 6" id="KW-0378">Hydrolase</keyword>
<sequence>MSDYILFEPSKHPLYEEYNQDYLYIFKENKLMVVKDNEKYHVPRRDTIDELNVDLINFQCIGAYDGHNCFCGEITDNINSNSIDFVDLRTYSKYVDEETYLLSSKALLLLNWLKSNQYCGRCGSKMERKEDGNDRAMVCPNCGNIVWPKTAPAIIVAVTKGDKLLLAHNRQFPEGMYSVLAGFVELGETFEQCVKREVFEETGIKVKNIKYFGSQPWPFPNSMMIGYTAEYLEGEIREDKDEIIHADWFSKEEIPGKYRQSISIGSRLIKWFLENH</sequence>
<evidence type="ECO:0000256" key="3">
    <source>
        <dbReference type="ARBA" id="ARBA00022801"/>
    </source>
</evidence>
<dbReference type="Proteomes" id="UP000749471">
    <property type="component" value="Unassembled WGS sequence"/>
</dbReference>
<accession>A0ABS6E4J7</accession>
<evidence type="ECO:0000256" key="4">
    <source>
        <dbReference type="ARBA" id="ARBA00022842"/>
    </source>
</evidence>
<evidence type="ECO:0000256" key="1">
    <source>
        <dbReference type="ARBA" id="ARBA00001946"/>
    </source>
</evidence>
<keyword evidence="4" id="KW-0460">Magnesium</keyword>
<dbReference type="NCBIfam" id="NF001299">
    <property type="entry name" value="PRK00241.1"/>
    <property type="match status" value="1"/>
</dbReference>
<dbReference type="CDD" id="cd03429">
    <property type="entry name" value="NUDIX_NADH_pyrophosphatase_Nudt13"/>
    <property type="match status" value="1"/>
</dbReference>
<comment type="cofactor">
    <cofactor evidence="1">
        <name>Mg(2+)</name>
        <dbReference type="ChEBI" id="CHEBI:18420"/>
    </cofactor>
</comment>
<evidence type="ECO:0000259" key="5">
    <source>
        <dbReference type="PROSITE" id="PS51462"/>
    </source>
</evidence>
<dbReference type="Pfam" id="PF09297">
    <property type="entry name" value="Zn_ribbon_NUD"/>
    <property type="match status" value="1"/>
</dbReference>
<proteinExistence type="predicted"/>
<protein>
    <submittedName>
        <fullName evidence="6">NAD(+) diphosphatase</fullName>
        <ecNumber evidence="6">3.6.1.22</ecNumber>
    </submittedName>
</protein>
<dbReference type="RefSeq" id="WP_216518375.1">
    <property type="nucleotide sequence ID" value="NZ_JAHLPM010000005.1"/>
</dbReference>
<dbReference type="PANTHER" id="PTHR11383:SF3">
    <property type="entry name" value="NAD(P)H PYROPHOSPHATASE NUDT13, MITOCHONDRIAL"/>
    <property type="match status" value="1"/>
</dbReference>
<evidence type="ECO:0000313" key="6">
    <source>
        <dbReference type="EMBL" id="MBU5437833.1"/>
    </source>
</evidence>
<feature type="domain" description="Nudix hydrolase" evidence="5">
    <location>
        <begin position="148"/>
        <end position="274"/>
    </location>
</feature>
<dbReference type="InterPro" id="IPR020084">
    <property type="entry name" value="NUDIX_hydrolase_CS"/>
</dbReference>
<evidence type="ECO:0000256" key="2">
    <source>
        <dbReference type="ARBA" id="ARBA00022723"/>
    </source>
</evidence>
<dbReference type="Pfam" id="PF09296">
    <property type="entry name" value="NUDIX-like"/>
    <property type="match status" value="1"/>
</dbReference>
<dbReference type="InterPro" id="IPR015376">
    <property type="entry name" value="Znr_NADH_PPase"/>
</dbReference>